<feature type="compositionally biased region" description="Basic and acidic residues" evidence="1">
    <location>
        <begin position="1"/>
        <end position="17"/>
    </location>
</feature>
<evidence type="ECO:0000313" key="2">
    <source>
        <dbReference type="EMBL" id="EDQ50899.1"/>
    </source>
</evidence>
<feature type="region of interest" description="Disordered" evidence="1">
    <location>
        <begin position="1"/>
        <end position="22"/>
    </location>
</feature>
<evidence type="ECO:0000256" key="1">
    <source>
        <dbReference type="SAM" id="MobiDB-lite"/>
    </source>
</evidence>
<sequence length="368" mass="41581">MAIESTKRAVDRDESGRNVRAKRTAKPPAVIIVTNMEPMKLEICWTQRKIRDFRTAKLFQFLHHSERLPSINVSLVEEYIENYDPEDGSSVVQGRIIEIDETILEKVLFLPIGEMAVGTDESGDFSPGRYFKGGMSSFERSQGWRTQEAITPEYVEWLRFVLRRLGLYRHPTYVSKRLLYAAVGAFEGMVFNWAAYVATRIHAEIGAKFKLGKFTSLLCSNYVYAVIAHTLRQPPSEEENPIPVSAPLQRERNLLAQNHNVADVIHKIGESSRTVVQGVAPVIEARRVPSGLAVEEENQVPLLIDINQLAFPEGRFPEGVSLKNAVLKHISQIHCMVRALDVEDRSLDKGKRTDFTDCGRTTGRIDSE</sequence>
<protein>
    <submittedName>
        <fullName evidence="2">Predicted protein</fullName>
    </submittedName>
</protein>
<gene>
    <name evidence="2" type="ORF">PHYPADRAFT_99804</name>
</gene>
<dbReference type="EMBL" id="DS545284">
    <property type="protein sequence ID" value="EDQ50899.1"/>
    <property type="molecule type" value="Genomic_DNA"/>
</dbReference>
<organism>
    <name type="scientific">Physcomitrium patens</name>
    <name type="common">Spreading-leaved earth moss</name>
    <name type="synonym">Physcomitrella patens</name>
    <dbReference type="NCBI Taxonomy" id="3218"/>
    <lineage>
        <taxon>Eukaryota</taxon>
        <taxon>Viridiplantae</taxon>
        <taxon>Streptophyta</taxon>
        <taxon>Embryophyta</taxon>
        <taxon>Bryophyta</taxon>
        <taxon>Bryophytina</taxon>
        <taxon>Bryopsida</taxon>
        <taxon>Funariidae</taxon>
        <taxon>Funariales</taxon>
        <taxon>Funariaceae</taxon>
        <taxon>Physcomitrium</taxon>
    </lineage>
</organism>
<dbReference type="AlphaFoldDB" id="A9U099"/>
<reference evidence="2" key="1">
    <citation type="journal article" date="2008" name="Science">
        <title>The Physcomitrella genome reveals evolutionary insights into the conquest of land by plants.</title>
        <authorList>
            <person name="Rensing S."/>
            <person name="Lang D."/>
            <person name="Zimmer A."/>
            <person name="Terry A."/>
            <person name="Salamov A."/>
            <person name="Shapiro H."/>
            <person name="Nishiyama T."/>
            <person name="Perroud P.-F."/>
            <person name="Lindquist E."/>
            <person name="Kamisugi Y."/>
            <person name="Tanahashi T."/>
            <person name="Sakakibara K."/>
            <person name="Fujita T."/>
            <person name="Oishi K."/>
            <person name="Shin-I T."/>
            <person name="Kuroki Y."/>
            <person name="Toyoda A."/>
            <person name="Suzuki Y."/>
            <person name="Hashimoto A."/>
            <person name="Yamaguchi K."/>
            <person name="Sugano A."/>
            <person name="Kohara Y."/>
            <person name="Fujiyama A."/>
            <person name="Anterola A."/>
            <person name="Aoki S."/>
            <person name="Ashton N."/>
            <person name="Barbazuk W.B."/>
            <person name="Barker E."/>
            <person name="Bennetzen J."/>
            <person name="Bezanilla M."/>
            <person name="Blankenship R."/>
            <person name="Cho S.H."/>
            <person name="Dutcher S."/>
            <person name="Estelle M."/>
            <person name="Fawcett J.A."/>
            <person name="Gundlach H."/>
            <person name="Hanada K."/>
            <person name="Heyl A."/>
            <person name="Hicks K.A."/>
            <person name="Hugh J."/>
            <person name="Lohr M."/>
            <person name="Mayer K."/>
            <person name="Melkozernov A."/>
            <person name="Murata T."/>
            <person name="Nelson D."/>
            <person name="Pils B."/>
            <person name="Prigge M."/>
            <person name="Reiss B."/>
            <person name="Renner T."/>
            <person name="Rombauts S."/>
            <person name="Rushton P."/>
            <person name="Sanderfoot A."/>
            <person name="Schween G."/>
            <person name="Shiu S.-H."/>
            <person name="Stueber K."/>
            <person name="Theodoulou F.L."/>
            <person name="Tu H."/>
            <person name="Van de Peer Y."/>
            <person name="Verrier P.J."/>
            <person name="Waters E."/>
            <person name="Wood A."/>
            <person name="Yang L."/>
            <person name="Cove D."/>
            <person name="Cuming A."/>
            <person name="Hasebe M."/>
            <person name="Lucas S."/>
            <person name="Mishler D.B."/>
            <person name="Reski R."/>
            <person name="Grigoriev I."/>
            <person name="Quatrano R.S."/>
            <person name="Boore J.L."/>
        </authorList>
    </citation>
    <scope>NUCLEOTIDE SEQUENCE [LARGE SCALE GENOMIC DNA]</scope>
</reference>
<proteinExistence type="predicted"/>
<name>A9U099_PHYPA</name>
<accession>A9U099</accession>